<gene>
    <name evidence="1" type="ORF">VCR4J5_1510064</name>
</gene>
<sequence length="69" mass="7843">MMRRLSCSVNVSFNSVLSLILRFSYSTVGYVYQHNVICLKVSTRLVFNQHDAVKLTATNLSLILNHVIN</sequence>
<accession>A0ABM9QPJ3</accession>
<protein>
    <recommendedName>
        <fullName evidence="3">Secreted protein</fullName>
    </recommendedName>
</protein>
<dbReference type="EMBL" id="CCJX01000059">
    <property type="protein sequence ID" value="CDT11363.1"/>
    <property type="molecule type" value="Genomic_DNA"/>
</dbReference>
<evidence type="ECO:0000313" key="1">
    <source>
        <dbReference type="EMBL" id="CDT11363.1"/>
    </source>
</evidence>
<comment type="caution">
    <text evidence="1">The sequence shown here is derived from an EMBL/GenBank/DDBJ whole genome shotgun (WGS) entry which is preliminary data.</text>
</comment>
<name>A0ABM9QPJ3_9VIBR</name>
<dbReference type="Proteomes" id="UP000049077">
    <property type="component" value="Unassembled WGS sequence"/>
</dbReference>
<evidence type="ECO:0008006" key="3">
    <source>
        <dbReference type="Google" id="ProtNLM"/>
    </source>
</evidence>
<reference evidence="1 2" key="1">
    <citation type="submission" date="2014-06" db="EMBL/GenBank/DDBJ databases">
        <authorList>
            <person name="Le Roux F."/>
        </authorList>
    </citation>
    <scope>NUCLEOTIDE SEQUENCE [LARGE SCALE GENOMIC DNA]</scope>
    <source>
        <strain evidence="1 2">J5-4</strain>
    </source>
</reference>
<keyword evidence="2" id="KW-1185">Reference proteome</keyword>
<evidence type="ECO:0000313" key="2">
    <source>
        <dbReference type="Proteomes" id="UP000049077"/>
    </source>
</evidence>
<proteinExistence type="predicted"/>
<organism evidence="1 2">
    <name type="scientific">Vibrio crassostreae</name>
    <dbReference type="NCBI Taxonomy" id="246167"/>
    <lineage>
        <taxon>Bacteria</taxon>
        <taxon>Pseudomonadati</taxon>
        <taxon>Pseudomonadota</taxon>
        <taxon>Gammaproteobacteria</taxon>
        <taxon>Vibrionales</taxon>
        <taxon>Vibrionaceae</taxon>
        <taxon>Vibrio</taxon>
    </lineage>
</organism>